<accession>A0ABT6WY93</accession>
<keyword evidence="1" id="KW-1133">Transmembrane helix</keyword>
<keyword evidence="3" id="KW-1185">Reference proteome</keyword>
<dbReference type="EMBL" id="JASCTH010000035">
    <property type="protein sequence ID" value="MDI6104586.1"/>
    <property type="molecule type" value="Genomic_DNA"/>
</dbReference>
<name>A0ABT6WY93_9ACTN</name>
<dbReference type="Proteomes" id="UP001241758">
    <property type="component" value="Unassembled WGS sequence"/>
</dbReference>
<comment type="caution">
    <text evidence="2">The sequence shown here is derived from an EMBL/GenBank/DDBJ whole genome shotgun (WGS) entry which is preliminary data.</text>
</comment>
<gene>
    <name evidence="2" type="ORF">QLQ12_38950</name>
</gene>
<keyword evidence="1" id="KW-0812">Transmembrane</keyword>
<keyword evidence="1" id="KW-0472">Membrane</keyword>
<reference evidence="2 3" key="1">
    <citation type="submission" date="2023-05" db="EMBL/GenBank/DDBJ databases">
        <title>Actinoplanes sp. NEAU-A12 genome sequencing.</title>
        <authorList>
            <person name="Wang Z.-S."/>
        </authorList>
    </citation>
    <scope>NUCLEOTIDE SEQUENCE [LARGE SCALE GENOMIC DNA]</scope>
    <source>
        <strain evidence="2 3">NEAU-A12</strain>
    </source>
</reference>
<feature type="transmembrane region" description="Helical" evidence="1">
    <location>
        <begin position="64"/>
        <end position="86"/>
    </location>
</feature>
<protein>
    <submittedName>
        <fullName evidence="2">Uncharacterized protein</fullName>
    </submittedName>
</protein>
<organism evidence="2 3">
    <name type="scientific">Actinoplanes sandaracinus</name>
    <dbReference type="NCBI Taxonomy" id="3045177"/>
    <lineage>
        <taxon>Bacteria</taxon>
        <taxon>Bacillati</taxon>
        <taxon>Actinomycetota</taxon>
        <taxon>Actinomycetes</taxon>
        <taxon>Micromonosporales</taxon>
        <taxon>Micromonosporaceae</taxon>
        <taxon>Actinoplanes</taxon>
    </lineage>
</organism>
<feature type="transmembrane region" description="Helical" evidence="1">
    <location>
        <begin position="20"/>
        <end position="43"/>
    </location>
</feature>
<proteinExistence type="predicted"/>
<evidence type="ECO:0000313" key="2">
    <source>
        <dbReference type="EMBL" id="MDI6104586.1"/>
    </source>
</evidence>
<sequence>MVYSHTQQLGADPIWTEVRGAWLFLALLAGFPLLAAAQQYVVAALPTRLIELAGIRRRTAAATVAAAVLALVIAVTGAIFGAASWLLSEYLLNDAECCVDEVGVGLGGRSVW</sequence>
<evidence type="ECO:0000256" key="1">
    <source>
        <dbReference type="SAM" id="Phobius"/>
    </source>
</evidence>
<evidence type="ECO:0000313" key="3">
    <source>
        <dbReference type="Proteomes" id="UP001241758"/>
    </source>
</evidence>